<keyword evidence="4" id="KW-0547">Nucleotide-binding</keyword>
<evidence type="ECO:0000313" key="10">
    <source>
        <dbReference type="EMBL" id="HIR48082.1"/>
    </source>
</evidence>
<dbReference type="InterPro" id="IPR017438">
    <property type="entry name" value="ATP-NAD_kinase_N"/>
</dbReference>
<evidence type="ECO:0000256" key="1">
    <source>
        <dbReference type="ARBA" id="ARBA00001946"/>
    </source>
</evidence>
<dbReference type="PANTHER" id="PTHR12358">
    <property type="entry name" value="SPHINGOSINE KINASE"/>
    <property type="match status" value="1"/>
</dbReference>
<evidence type="ECO:0000256" key="6">
    <source>
        <dbReference type="ARBA" id="ARBA00022840"/>
    </source>
</evidence>
<dbReference type="SMART" id="SM00046">
    <property type="entry name" value="DAGKc"/>
    <property type="match status" value="1"/>
</dbReference>
<dbReference type="Gene3D" id="2.60.200.40">
    <property type="match status" value="1"/>
</dbReference>
<dbReference type="Pfam" id="PF00781">
    <property type="entry name" value="DAGK_cat"/>
    <property type="match status" value="1"/>
</dbReference>
<dbReference type="InterPro" id="IPR050187">
    <property type="entry name" value="Lipid_Phosphate_FormReg"/>
</dbReference>
<dbReference type="Pfam" id="PF19279">
    <property type="entry name" value="YegS_C"/>
    <property type="match status" value="1"/>
</dbReference>
<comment type="caution">
    <text evidence="10">The sequence shown here is derived from an EMBL/GenBank/DDBJ whole genome shotgun (WGS) entry which is preliminary data.</text>
</comment>
<dbReference type="PROSITE" id="PS50146">
    <property type="entry name" value="DAGK"/>
    <property type="match status" value="1"/>
</dbReference>
<dbReference type="GO" id="GO:0008654">
    <property type="term" value="P:phospholipid biosynthetic process"/>
    <property type="evidence" value="ECO:0007669"/>
    <property type="project" value="UniProtKB-KW"/>
</dbReference>
<evidence type="ECO:0000256" key="2">
    <source>
        <dbReference type="ARBA" id="ARBA00005983"/>
    </source>
</evidence>
<evidence type="ECO:0000256" key="3">
    <source>
        <dbReference type="ARBA" id="ARBA00022679"/>
    </source>
</evidence>
<evidence type="ECO:0000256" key="4">
    <source>
        <dbReference type="ARBA" id="ARBA00022741"/>
    </source>
</evidence>
<name>A0A9D1APW4_9FIRM</name>
<dbReference type="GO" id="GO:0016301">
    <property type="term" value="F:kinase activity"/>
    <property type="evidence" value="ECO:0007669"/>
    <property type="project" value="UniProtKB-KW"/>
</dbReference>
<dbReference type="InterPro" id="IPR001206">
    <property type="entry name" value="Diacylglycerol_kinase_cat_dom"/>
</dbReference>
<dbReference type="GO" id="GO:0005524">
    <property type="term" value="F:ATP binding"/>
    <property type="evidence" value="ECO:0007669"/>
    <property type="project" value="UniProtKB-KW"/>
</dbReference>
<keyword evidence="7" id="KW-0444">Lipid biosynthesis</keyword>
<keyword evidence="7" id="KW-0443">Lipid metabolism</keyword>
<comment type="cofactor">
    <cofactor evidence="1">
        <name>Mg(2+)</name>
        <dbReference type="ChEBI" id="CHEBI:18420"/>
    </cofactor>
</comment>
<keyword evidence="6" id="KW-0067">ATP-binding</keyword>
<organism evidence="10 11">
    <name type="scientific">Candidatus Caccousia avicola</name>
    <dbReference type="NCBI Taxonomy" id="2840721"/>
    <lineage>
        <taxon>Bacteria</taxon>
        <taxon>Bacillati</taxon>
        <taxon>Bacillota</taxon>
        <taxon>Clostridia</taxon>
        <taxon>Eubacteriales</taxon>
        <taxon>Oscillospiraceae</taxon>
        <taxon>Oscillospiraceae incertae sedis</taxon>
        <taxon>Candidatus Caccousia</taxon>
    </lineage>
</organism>
<comment type="similarity">
    <text evidence="2">Belongs to the diacylglycerol/lipid kinase family.</text>
</comment>
<dbReference type="SUPFAM" id="SSF111331">
    <property type="entry name" value="NAD kinase/diacylglycerol kinase-like"/>
    <property type="match status" value="1"/>
</dbReference>
<keyword evidence="3" id="KW-0808">Transferase</keyword>
<dbReference type="Gene3D" id="3.40.50.10330">
    <property type="entry name" value="Probable inorganic polyphosphate/atp-NAD kinase, domain 1"/>
    <property type="match status" value="1"/>
</dbReference>
<keyword evidence="7" id="KW-0594">Phospholipid biosynthesis</keyword>
<dbReference type="Proteomes" id="UP000824242">
    <property type="component" value="Unassembled WGS sequence"/>
</dbReference>
<dbReference type="InterPro" id="IPR016064">
    <property type="entry name" value="NAD/diacylglycerol_kinase_sf"/>
</dbReference>
<accession>A0A9D1APW4</accession>
<evidence type="ECO:0000256" key="8">
    <source>
        <dbReference type="ARBA" id="ARBA00023264"/>
    </source>
</evidence>
<feature type="domain" description="DAGKc" evidence="9">
    <location>
        <begin position="1"/>
        <end position="130"/>
    </location>
</feature>
<dbReference type="PANTHER" id="PTHR12358:SF54">
    <property type="entry name" value="SPHINGOSINE KINASE RELATED PROTEIN"/>
    <property type="match status" value="1"/>
</dbReference>
<evidence type="ECO:0000259" key="9">
    <source>
        <dbReference type="PROSITE" id="PS50146"/>
    </source>
</evidence>
<evidence type="ECO:0000313" key="11">
    <source>
        <dbReference type="Proteomes" id="UP000824242"/>
    </source>
</evidence>
<dbReference type="InterPro" id="IPR045540">
    <property type="entry name" value="YegS/DAGK_C"/>
</dbReference>
<evidence type="ECO:0000256" key="5">
    <source>
        <dbReference type="ARBA" id="ARBA00022777"/>
    </source>
</evidence>
<reference evidence="10" key="2">
    <citation type="journal article" date="2021" name="PeerJ">
        <title>Extensive microbial diversity within the chicken gut microbiome revealed by metagenomics and culture.</title>
        <authorList>
            <person name="Gilroy R."/>
            <person name="Ravi A."/>
            <person name="Getino M."/>
            <person name="Pursley I."/>
            <person name="Horton D.L."/>
            <person name="Alikhan N.F."/>
            <person name="Baker D."/>
            <person name="Gharbi K."/>
            <person name="Hall N."/>
            <person name="Watson M."/>
            <person name="Adriaenssens E.M."/>
            <person name="Foster-Nyarko E."/>
            <person name="Jarju S."/>
            <person name="Secka A."/>
            <person name="Antonio M."/>
            <person name="Oren A."/>
            <person name="Chaudhuri R.R."/>
            <person name="La Ragione R."/>
            <person name="Hildebrand F."/>
            <person name="Pallen M.J."/>
        </authorList>
    </citation>
    <scope>NUCLEOTIDE SEQUENCE</scope>
    <source>
        <strain evidence="10">ChiSxjej1B13-7958</strain>
    </source>
</reference>
<dbReference type="AlphaFoldDB" id="A0A9D1APW4"/>
<keyword evidence="5" id="KW-0418">Kinase</keyword>
<reference evidence="10" key="1">
    <citation type="submission" date="2020-10" db="EMBL/GenBank/DDBJ databases">
        <authorList>
            <person name="Gilroy R."/>
        </authorList>
    </citation>
    <scope>NUCLEOTIDE SEQUENCE</scope>
    <source>
        <strain evidence="10">ChiSxjej1B13-7958</strain>
    </source>
</reference>
<keyword evidence="8" id="KW-1208">Phospholipid metabolism</keyword>
<gene>
    <name evidence="10" type="ORF">IAB89_10605</name>
</gene>
<dbReference type="EMBL" id="DVGZ01000112">
    <property type="protein sequence ID" value="HIR48082.1"/>
    <property type="molecule type" value="Genomic_DNA"/>
</dbReference>
<proteinExistence type="inferred from homology"/>
<evidence type="ECO:0000256" key="7">
    <source>
        <dbReference type="ARBA" id="ARBA00023209"/>
    </source>
</evidence>
<protein>
    <submittedName>
        <fullName evidence="10">Protein BmrU</fullName>
    </submittedName>
</protein>
<sequence length="301" mass="32914">MKTIFLVNPTAGRRDPRQTVLPPFLEYWETRGEPFEVAVTQSPGHAETLVRELADRGEELRVFAVGGDGTFREAASGAAGRDTVSLGIIPCGSGDDFVRSFGGRERFLSPAHQFDAQPRRLDLILTEFGCAADMCAIGLDAAVAYHMVQFKRLPLVNGSMAYNLALVKCFFSKLGFEMEVTIDGEERVSGNFVFALAGNGQYYGGGYRGAPRAVPDDGLLDFVLIRTPGRAKILRMLSTYKRGGHLDSETFAPYLIYRRGRKMEISSGKEAIATCDGECVKTKQISFTVSPGAFLFLQPAL</sequence>